<keyword evidence="2 5" id="KW-0436">Ligase</keyword>
<evidence type="ECO:0000256" key="3">
    <source>
        <dbReference type="ARBA" id="ARBA00034003"/>
    </source>
</evidence>
<name>A0ABU5TAT1_9MICC</name>
<dbReference type="InterPro" id="IPR012340">
    <property type="entry name" value="NA-bd_OB-fold"/>
</dbReference>
<dbReference type="PANTHER" id="PTHR45674">
    <property type="entry name" value="DNA LIGASE 1/3 FAMILY MEMBER"/>
    <property type="match status" value="1"/>
</dbReference>
<evidence type="ECO:0000259" key="4">
    <source>
        <dbReference type="Pfam" id="PF01068"/>
    </source>
</evidence>
<dbReference type="PANTHER" id="PTHR45674:SF4">
    <property type="entry name" value="DNA LIGASE 1"/>
    <property type="match status" value="1"/>
</dbReference>
<comment type="similarity">
    <text evidence="1">Belongs to the ATP-dependent DNA ligase family.</text>
</comment>
<reference evidence="5 6" key="1">
    <citation type="submission" date="2023-12" db="EMBL/GenBank/DDBJ databases">
        <title>Sinomonas terricola sp. nov, isolated from litchi orchard soil in Guangdong, PR China.</title>
        <authorList>
            <person name="Jiaxin W."/>
            <person name="Yang Z."/>
            <person name="Honghui Z."/>
        </authorList>
    </citation>
    <scope>NUCLEOTIDE SEQUENCE [LARGE SCALE GENOMIC DNA]</scope>
    <source>
        <strain evidence="5 6">JGH33</strain>
    </source>
</reference>
<dbReference type="GO" id="GO:0016874">
    <property type="term" value="F:ligase activity"/>
    <property type="evidence" value="ECO:0007669"/>
    <property type="project" value="UniProtKB-KW"/>
</dbReference>
<dbReference type="Gene3D" id="3.30.470.30">
    <property type="entry name" value="DNA ligase/mRNA capping enzyme"/>
    <property type="match status" value="1"/>
</dbReference>
<proteinExistence type="inferred from homology"/>
<dbReference type="InterPro" id="IPR050191">
    <property type="entry name" value="ATP-dep_DNA_ligase"/>
</dbReference>
<gene>
    <name evidence="5" type="ORF">SPF06_18900</name>
</gene>
<dbReference type="InterPro" id="IPR012310">
    <property type="entry name" value="DNA_ligase_ATP-dep_cent"/>
</dbReference>
<accession>A0ABU5TAT1</accession>
<evidence type="ECO:0000256" key="2">
    <source>
        <dbReference type="ARBA" id="ARBA00022598"/>
    </source>
</evidence>
<comment type="catalytic activity">
    <reaction evidence="3">
        <text>ATP + (deoxyribonucleotide)n-3'-hydroxyl + 5'-phospho-(deoxyribonucleotide)m = (deoxyribonucleotide)n+m + AMP + diphosphate.</text>
        <dbReference type="EC" id="6.5.1.1"/>
    </reaction>
</comment>
<dbReference type="InterPro" id="IPR044117">
    <property type="entry name" value="OBF_LigC-like"/>
</dbReference>
<sequence>MPAGSAEVLGGAFDLGLAKAVHGIPEGPGLLYEAKVDGFRVSISVAHGAVRIRSRTGTDLTARFPELAEAAAAQIPDSTVVDGEAVIWNRGRLDFDSLQRRLGVGPALARQRARQRPASFVAFDVLAILGRDVRPMALKDRRALLEELAEGFAPPLQLSPATTDVDVARAWWAGLAGAKVEGIMAKRLDEPYYGGERRWMKSKRLEAEDAVVAAVIGSRARPSQLVLGIFDDAGRLRFAGRTGPLSAAQAARVAPFLRRPAREHPWPEEVPSTLIDRFARERTLVHLTLVEPVVVEVSADSARSGIAFRHVVRLIRARPELDPAEVRID</sequence>
<dbReference type="CDD" id="cd07905">
    <property type="entry name" value="Adenylation_DNA_ligase_LigC"/>
    <property type="match status" value="1"/>
</dbReference>
<dbReference type="Pfam" id="PF01068">
    <property type="entry name" value="DNA_ligase_A_M"/>
    <property type="match status" value="1"/>
</dbReference>
<evidence type="ECO:0000313" key="5">
    <source>
        <dbReference type="EMBL" id="MEA5456797.1"/>
    </source>
</evidence>
<organism evidence="5 6">
    <name type="scientific">Sinomonas terricola</name>
    <dbReference type="NCBI Taxonomy" id="3110330"/>
    <lineage>
        <taxon>Bacteria</taxon>
        <taxon>Bacillati</taxon>
        <taxon>Actinomycetota</taxon>
        <taxon>Actinomycetes</taxon>
        <taxon>Micrococcales</taxon>
        <taxon>Micrococcaceae</taxon>
        <taxon>Sinomonas</taxon>
    </lineage>
</organism>
<evidence type="ECO:0000313" key="6">
    <source>
        <dbReference type="Proteomes" id="UP001304769"/>
    </source>
</evidence>
<dbReference type="Proteomes" id="UP001304769">
    <property type="component" value="Unassembled WGS sequence"/>
</dbReference>
<dbReference type="EMBL" id="JAYGGQ010000017">
    <property type="protein sequence ID" value="MEA5456797.1"/>
    <property type="molecule type" value="Genomic_DNA"/>
</dbReference>
<feature type="domain" description="ATP-dependent DNA ligase family profile" evidence="4">
    <location>
        <begin position="27"/>
        <end position="203"/>
    </location>
</feature>
<dbReference type="InterPro" id="IPR044119">
    <property type="entry name" value="Adenylation_LigC-like"/>
</dbReference>
<dbReference type="Gene3D" id="2.40.50.140">
    <property type="entry name" value="Nucleic acid-binding proteins"/>
    <property type="match status" value="1"/>
</dbReference>
<comment type="caution">
    <text evidence="5">The sequence shown here is derived from an EMBL/GenBank/DDBJ whole genome shotgun (WGS) entry which is preliminary data.</text>
</comment>
<dbReference type="SUPFAM" id="SSF56091">
    <property type="entry name" value="DNA ligase/mRNA capping enzyme, catalytic domain"/>
    <property type="match status" value="1"/>
</dbReference>
<dbReference type="RefSeq" id="WP_323280703.1">
    <property type="nucleotide sequence ID" value="NZ_JAYGGQ010000017.1"/>
</dbReference>
<dbReference type="CDD" id="cd07970">
    <property type="entry name" value="OBF_DNA_ligase_LigC"/>
    <property type="match status" value="1"/>
</dbReference>
<keyword evidence="6" id="KW-1185">Reference proteome</keyword>
<protein>
    <submittedName>
        <fullName evidence="5">ATP-dependent DNA ligase</fullName>
    </submittedName>
</protein>
<evidence type="ECO:0000256" key="1">
    <source>
        <dbReference type="ARBA" id="ARBA00007572"/>
    </source>
</evidence>